<protein>
    <submittedName>
        <fullName evidence="1">Uncharacterized protein</fullName>
    </submittedName>
</protein>
<organism evidence="1 2">
    <name type="scientific">Roseateles oligotrophus</name>
    <dbReference type="NCBI Taxonomy" id="1769250"/>
    <lineage>
        <taxon>Bacteria</taxon>
        <taxon>Pseudomonadati</taxon>
        <taxon>Pseudomonadota</taxon>
        <taxon>Betaproteobacteria</taxon>
        <taxon>Burkholderiales</taxon>
        <taxon>Sphaerotilaceae</taxon>
        <taxon>Roseateles</taxon>
    </lineage>
</organism>
<proteinExistence type="predicted"/>
<reference evidence="1 2" key="1">
    <citation type="submission" date="2021-11" db="EMBL/GenBank/DDBJ databases">
        <authorList>
            <person name="Liang Q."/>
            <person name="Mou H."/>
            <person name="Liu Z."/>
        </authorList>
    </citation>
    <scope>NUCLEOTIDE SEQUENCE [LARGE SCALE GENOMIC DNA]</scope>
    <source>
        <strain evidence="1 2">CHU3</strain>
    </source>
</reference>
<evidence type="ECO:0000313" key="2">
    <source>
        <dbReference type="Proteomes" id="UP001209701"/>
    </source>
</evidence>
<dbReference type="Proteomes" id="UP001209701">
    <property type="component" value="Unassembled WGS sequence"/>
</dbReference>
<gene>
    <name evidence="1" type="ORF">LNV07_19250</name>
</gene>
<keyword evidence="2" id="KW-1185">Reference proteome</keyword>
<name>A0ABT2YJH8_9BURK</name>
<dbReference type="RefSeq" id="WP_263572797.1">
    <property type="nucleotide sequence ID" value="NZ_JAJIRN010000008.1"/>
</dbReference>
<accession>A0ABT2YJH8</accession>
<sequence length="142" mass="15989">MAQKILLTTIEIDAKIPKLKSATVNSMIPNDFPRAPDAGAVSGYQTKLLVRLVDGKYLTGWSEAELMERFDNCTDLVEQLIGYCNRKITEQPGLRLEELLARVRTSAEGKAWDVTCGELDWIMSQLDKRMRSPSTESKPDQK</sequence>
<evidence type="ECO:0000313" key="1">
    <source>
        <dbReference type="EMBL" id="MCV2370221.1"/>
    </source>
</evidence>
<dbReference type="EMBL" id="JAJIRN010000008">
    <property type="protein sequence ID" value="MCV2370221.1"/>
    <property type="molecule type" value="Genomic_DNA"/>
</dbReference>
<comment type="caution">
    <text evidence="1">The sequence shown here is derived from an EMBL/GenBank/DDBJ whole genome shotgun (WGS) entry which is preliminary data.</text>
</comment>